<dbReference type="SUPFAM" id="SSF56112">
    <property type="entry name" value="Protein kinase-like (PK-like)"/>
    <property type="match status" value="1"/>
</dbReference>
<accession>A0A1T3NJP0</accession>
<proteinExistence type="predicted"/>
<dbReference type="Proteomes" id="UP000190037">
    <property type="component" value="Unassembled WGS sequence"/>
</dbReference>
<dbReference type="InterPro" id="IPR011009">
    <property type="entry name" value="Kinase-like_dom_sf"/>
</dbReference>
<feature type="domain" description="Aminoglycoside phosphotransferase" evidence="1">
    <location>
        <begin position="120"/>
        <end position="199"/>
    </location>
</feature>
<keyword evidence="3" id="KW-1185">Reference proteome</keyword>
<dbReference type="InterPro" id="IPR002575">
    <property type="entry name" value="Aminoglycoside_PTrfase"/>
</dbReference>
<evidence type="ECO:0000313" key="2">
    <source>
        <dbReference type="EMBL" id="OPC76831.1"/>
    </source>
</evidence>
<comment type="caution">
    <text evidence="2">The sequence shown here is derived from an EMBL/GenBank/DDBJ whole genome shotgun (WGS) entry which is preliminary data.</text>
</comment>
<sequence length="268" mass="29550">MGVERIAWDALSVRTRTAVHALTGRIHSARPVEGGHHSALAVHLDTTDGPVFVKGIRADHPLASAQRREARIGESLAGVGPRVLWQLLVDGWDLVGFEFVHGRHAQYHEHSRDLNLLADTLTVLANLPLPAAEVPSAATRWAVRPEDTDLRAALQGHTLCHADFNPENILVTPDRLVLVDWGWAVRGPAWLDPALVVIRLIATGGQTPPTAQSWAMRMPAWRGVPDRVITDFAKAEARLWDDIAERRPEPWSRALADAAHAWVAHRMS</sequence>
<dbReference type="AlphaFoldDB" id="A0A1T3NJP0"/>
<organism evidence="2 3">
    <name type="scientific">Embleya scabrispora</name>
    <dbReference type="NCBI Taxonomy" id="159449"/>
    <lineage>
        <taxon>Bacteria</taxon>
        <taxon>Bacillati</taxon>
        <taxon>Actinomycetota</taxon>
        <taxon>Actinomycetes</taxon>
        <taxon>Kitasatosporales</taxon>
        <taxon>Streptomycetaceae</taxon>
        <taxon>Embleya</taxon>
    </lineage>
</organism>
<dbReference type="Gene3D" id="3.90.1200.10">
    <property type="match status" value="1"/>
</dbReference>
<dbReference type="Pfam" id="PF01636">
    <property type="entry name" value="APH"/>
    <property type="match status" value="1"/>
</dbReference>
<name>A0A1T3NJP0_9ACTN</name>
<protein>
    <recommendedName>
        <fullName evidence="1">Aminoglycoside phosphotransferase domain-containing protein</fullName>
    </recommendedName>
</protein>
<dbReference type="STRING" id="159449.B4N89_46015"/>
<evidence type="ECO:0000259" key="1">
    <source>
        <dbReference type="Pfam" id="PF01636"/>
    </source>
</evidence>
<evidence type="ECO:0000313" key="3">
    <source>
        <dbReference type="Proteomes" id="UP000190037"/>
    </source>
</evidence>
<gene>
    <name evidence="2" type="ORF">B4N89_46015</name>
</gene>
<dbReference type="OrthoDB" id="2570531at2"/>
<dbReference type="EMBL" id="MWQN01000005">
    <property type="protein sequence ID" value="OPC76831.1"/>
    <property type="molecule type" value="Genomic_DNA"/>
</dbReference>
<reference evidence="2 3" key="1">
    <citation type="submission" date="2017-03" db="EMBL/GenBank/DDBJ databases">
        <title>Draft genome sequence of Streptomyces scabrisporus NF3, endophyte isolated from Amphipterygium adstringens.</title>
        <authorList>
            <person name="Vazquez M."/>
            <person name="Ceapa C.D."/>
            <person name="Rodriguez Luna D."/>
            <person name="Sanchez Esquivel S."/>
        </authorList>
    </citation>
    <scope>NUCLEOTIDE SEQUENCE [LARGE SCALE GENOMIC DNA]</scope>
    <source>
        <strain evidence="2 3">NF3</strain>
    </source>
</reference>